<protein>
    <submittedName>
        <fullName evidence="3">Response regulator</fullName>
    </submittedName>
</protein>
<name>A0A538UER7_UNCEI</name>
<sequence>MSPRRVTVVVPDLFFATRIATTAAQLGIALETPAPGAALAAIAAHPPDLVILDLQSAGDPLGLTRALKADPATRAIPVVGFYPHVEAALREAAQAAGVDLVLPRSAFTARLAALLAGPPGPPGEVGTPA</sequence>
<dbReference type="AlphaFoldDB" id="A0A538UER7"/>
<keyword evidence="1" id="KW-0597">Phosphoprotein</keyword>
<gene>
    <name evidence="3" type="ORF">E6K81_00780</name>
</gene>
<evidence type="ECO:0000313" key="4">
    <source>
        <dbReference type="Proteomes" id="UP000319771"/>
    </source>
</evidence>
<reference evidence="3 4" key="1">
    <citation type="journal article" date="2019" name="Nat. Microbiol.">
        <title>Mediterranean grassland soil C-N compound turnover is dependent on rainfall and depth, and is mediated by genomically divergent microorganisms.</title>
        <authorList>
            <person name="Diamond S."/>
            <person name="Andeer P.F."/>
            <person name="Li Z."/>
            <person name="Crits-Christoph A."/>
            <person name="Burstein D."/>
            <person name="Anantharaman K."/>
            <person name="Lane K.R."/>
            <person name="Thomas B.C."/>
            <person name="Pan C."/>
            <person name="Northen T.R."/>
            <person name="Banfield J.F."/>
        </authorList>
    </citation>
    <scope>NUCLEOTIDE SEQUENCE [LARGE SCALE GENOMIC DNA]</scope>
    <source>
        <strain evidence="3">WS_11</strain>
    </source>
</reference>
<accession>A0A538UER7</accession>
<dbReference type="GO" id="GO:0000160">
    <property type="term" value="P:phosphorelay signal transduction system"/>
    <property type="evidence" value="ECO:0007669"/>
    <property type="project" value="InterPro"/>
</dbReference>
<dbReference type="Gene3D" id="3.40.50.2300">
    <property type="match status" value="1"/>
</dbReference>
<proteinExistence type="predicted"/>
<organism evidence="3 4">
    <name type="scientific">Eiseniibacteriota bacterium</name>
    <dbReference type="NCBI Taxonomy" id="2212470"/>
    <lineage>
        <taxon>Bacteria</taxon>
        <taxon>Candidatus Eiseniibacteriota</taxon>
    </lineage>
</organism>
<dbReference type="Proteomes" id="UP000319771">
    <property type="component" value="Unassembled WGS sequence"/>
</dbReference>
<dbReference type="SUPFAM" id="SSF52172">
    <property type="entry name" value="CheY-like"/>
    <property type="match status" value="1"/>
</dbReference>
<dbReference type="InterPro" id="IPR001789">
    <property type="entry name" value="Sig_transdc_resp-reg_receiver"/>
</dbReference>
<feature type="modified residue" description="4-aspartylphosphate" evidence="1">
    <location>
        <position position="53"/>
    </location>
</feature>
<evidence type="ECO:0000256" key="1">
    <source>
        <dbReference type="PROSITE-ProRule" id="PRU00169"/>
    </source>
</evidence>
<feature type="domain" description="Response regulatory" evidence="2">
    <location>
        <begin position="5"/>
        <end position="119"/>
    </location>
</feature>
<evidence type="ECO:0000313" key="3">
    <source>
        <dbReference type="EMBL" id="TMQ74209.1"/>
    </source>
</evidence>
<dbReference type="PROSITE" id="PS50110">
    <property type="entry name" value="RESPONSE_REGULATORY"/>
    <property type="match status" value="1"/>
</dbReference>
<comment type="caution">
    <text evidence="3">The sequence shown here is derived from an EMBL/GenBank/DDBJ whole genome shotgun (WGS) entry which is preliminary data.</text>
</comment>
<dbReference type="EMBL" id="VBPB01000007">
    <property type="protein sequence ID" value="TMQ74209.1"/>
    <property type="molecule type" value="Genomic_DNA"/>
</dbReference>
<evidence type="ECO:0000259" key="2">
    <source>
        <dbReference type="PROSITE" id="PS50110"/>
    </source>
</evidence>
<dbReference type="InterPro" id="IPR011006">
    <property type="entry name" value="CheY-like_superfamily"/>
</dbReference>